<dbReference type="RefSeq" id="WP_176356626.1">
    <property type="nucleotide sequence ID" value="NZ_JABWDU010000016.1"/>
</dbReference>
<protein>
    <submittedName>
        <fullName evidence="1">DUF982 domain-containing protein</fullName>
    </submittedName>
</protein>
<reference evidence="1 2" key="1">
    <citation type="submission" date="2020-06" db="EMBL/GenBank/DDBJ databases">
        <authorList>
            <person name="Grouzdev D.S."/>
        </authorList>
    </citation>
    <scope>NUCLEOTIDE SEQUENCE [LARGE SCALE GENOMIC DNA]</scope>
    <source>
        <strain evidence="1 2">HO-A22</strain>
    </source>
</reference>
<gene>
    <name evidence="1" type="ORF">HT585_31045</name>
</gene>
<dbReference type="EMBL" id="JABWDU010000016">
    <property type="protein sequence ID" value="NVD43308.1"/>
    <property type="molecule type" value="Genomic_DNA"/>
</dbReference>
<name>A0A7Y6URZ0_9HYPH</name>
<accession>A0A7Y6URZ0</accession>
<organism evidence="1 2">
    <name type="scientific">Ensifer oleiphilus</name>
    <dbReference type="NCBI Taxonomy" id="2742698"/>
    <lineage>
        <taxon>Bacteria</taxon>
        <taxon>Pseudomonadati</taxon>
        <taxon>Pseudomonadota</taxon>
        <taxon>Alphaproteobacteria</taxon>
        <taxon>Hyphomicrobiales</taxon>
        <taxon>Rhizobiaceae</taxon>
        <taxon>Sinorhizobium/Ensifer group</taxon>
        <taxon>Ensifer</taxon>
    </lineage>
</organism>
<dbReference type="Pfam" id="PF06169">
    <property type="entry name" value="DUF982"/>
    <property type="match status" value="1"/>
</dbReference>
<dbReference type="Proteomes" id="UP000520198">
    <property type="component" value="Unassembled WGS sequence"/>
</dbReference>
<dbReference type="InterPro" id="IPR010385">
    <property type="entry name" value="DUF982"/>
</dbReference>
<dbReference type="Gene3D" id="6.10.250.730">
    <property type="match status" value="1"/>
</dbReference>
<evidence type="ECO:0000313" key="2">
    <source>
        <dbReference type="Proteomes" id="UP000520198"/>
    </source>
</evidence>
<comment type="caution">
    <text evidence="1">The sequence shown here is derived from an EMBL/GenBank/DDBJ whole genome shotgun (WGS) entry which is preliminary data.</text>
</comment>
<sequence length="101" mass="11340">MYLPEMPWSVPLQVTFQNGTNRTFSSVFDALDFLENEWPRRRGQRYERAVDTCRRALNRRTPVAIAREAFVAACLEAGLPVSGVAYATALGHRGDHSRTAA</sequence>
<dbReference type="AlphaFoldDB" id="A0A7Y6URZ0"/>
<keyword evidence="2" id="KW-1185">Reference proteome</keyword>
<evidence type="ECO:0000313" key="1">
    <source>
        <dbReference type="EMBL" id="NVD43308.1"/>
    </source>
</evidence>
<proteinExistence type="predicted"/>